<dbReference type="EMBL" id="LAZR01003181">
    <property type="protein sequence ID" value="KKN21074.1"/>
    <property type="molecule type" value="Genomic_DNA"/>
</dbReference>
<dbReference type="AlphaFoldDB" id="A0A0F9NT70"/>
<protein>
    <submittedName>
        <fullName evidence="1">Uncharacterized protein</fullName>
    </submittedName>
</protein>
<evidence type="ECO:0000313" key="1">
    <source>
        <dbReference type="EMBL" id="KKN21074.1"/>
    </source>
</evidence>
<sequence length="52" mass="6014">MKPELICTCGRKLELEELAGNDFDDYAARCECGMAWQVRDVSEELDEREDET</sequence>
<accession>A0A0F9NT70</accession>
<proteinExistence type="predicted"/>
<reference evidence="1" key="1">
    <citation type="journal article" date="2015" name="Nature">
        <title>Complex archaea that bridge the gap between prokaryotes and eukaryotes.</title>
        <authorList>
            <person name="Spang A."/>
            <person name="Saw J.H."/>
            <person name="Jorgensen S.L."/>
            <person name="Zaremba-Niedzwiedzka K."/>
            <person name="Martijn J."/>
            <person name="Lind A.E."/>
            <person name="van Eijk R."/>
            <person name="Schleper C."/>
            <person name="Guy L."/>
            <person name="Ettema T.J."/>
        </authorList>
    </citation>
    <scope>NUCLEOTIDE SEQUENCE</scope>
</reference>
<name>A0A0F9NT70_9ZZZZ</name>
<organism evidence="1">
    <name type="scientific">marine sediment metagenome</name>
    <dbReference type="NCBI Taxonomy" id="412755"/>
    <lineage>
        <taxon>unclassified sequences</taxon>
        <taxon>metagenomes</taxon>
        <taxon>ecological metagenomes</taxon>
    </lineage>
</organism>
<gene>
    <name evidence="1" type="ORF">LCGC14_0929000</name>
</gene>
<comment type="caution">
    <text evidence="1">The sequence shown here is derived from an EMBL/GenBank/DDBJ whole genome shotgun (WGS) entry which is preliminary data.</text>
</comment>